<evidence type="ECO:0000256" key="2">
    <source>
        <dbReference type="ARBA" id="ARBA00022475"/>
    </source>
</evidence>
<evidence type="ECO:0000256" key="5">
    <source>
        <dbReference type="ARBA" id="ARBA00022989"/>
    </source>
</evidence>
<proteinExistence type="predicted"/>
<feature type="transmembrane region" description="Helical" evidence="8">
    <location>
        <begin position="171"/>
        <end position="191"/>
    </location>
</feature>
<gene>
    <name evidence="10" type="ORF">SAMN04490239_7292</name>
</gene>
<protein>
    <recommendedName>
        <fullName evidence="9">Pycsar effector protein domain-containing protein</fullName>
    </recommendedName>
</protein>
<feature type="transmembrane region" description="Helical" evidence="8">
    <location>
        <begin position="62"/>
        <end position="86"/>
    </location>
</feature>
<dbReference type="InterPro" id="IPR043760">
    <property type="entry name" value="PycTM_dom"/>
</dbReference>
<keyword evidence="11" id="KW-1185">Reference proteome</keyword>
<keyword evidence="2" id="KW-1003">Cell membrane</keyword>
<keyword evidence="3 8" id="KW-0812">Transmembrane</keyword>
<accession>A0A1H4YUZ9</accession>
<feature type="domain" description="Pycsar effector protein" evidence="9">
    <location>
        <begin position="11"/>
        <end position="167"/>
    </location>
</feature>
<dbReference type="Pfam" id="PF18967">
    <property type="entry name" value="PycTM"/>
    <property type="match status" value="1"/>
</dbReference>
<evidence type="ECO:0000313" key="10">
    <source>
        <dbReference type="EMBL" id="SED20964.1"/>
    </source>
</evidence>
<evidence type="ECO:0000256" key="6">
    <source>
        <dbReference type="ARBA" id="ARBA00023118"/>
    </source>
</evidence>
<evidence type="ECO:0000256" key="4">
    <source>
        <dbReference type="ARBA" id="ARBA00022741"/>
    </source>
</evidence>
<feature type="transmembrane region" description="Helical" evidence="8">
    <location>
        <begin position="148"/>
        <end position="165"/>
    </location>
</feature>
<evidence type="ECO:0000256" key="3">
    <source>
        <dbReference type="ARBA" id="ARBA00022692"/>
    </source>
</evidence>
<dbReference type="GO" id="GO:0051607">
    <property type="term" value="P:defense response to virus"/>
    <property type="evidence" value="ECO:0007669"/>
    <property type="project" value="UniProtKB-KW"/>
</dbReference>
<dbReference type="AlphaFoldDB" id="A0A1H4YUZ9"/>
<keyword evidence="4" id="KW-0547">Nucleotide-binding</keyword>
<feature type="transmembrane region" description="Helical" evidence="8">
    <location>
        <begin position="33"/>
        <end position="56"/>
    </location>
</feature>
<evidence type="ECO:0000256" key="7">
    <source>
        <dbReference type="ARBA" id="ARBA00023136"/>
    </source>
</evidence>
<evidence type="ECO:0000259" key="9">
    <source>
        <dbReference type="Pfam" id="PF18967"/>
    </source>
</evidence>
<dbReference type="Proteomes" id="UP000183561">
    <property type="component" value="Unassembled WGS sequence"/>
</dbReference>
<keyword evidence="5 8" id="KW-1133">Transmembrane helix</keyword>
<keyword evidence="6" id="KW-0051">Antiviral defense</keyword>
<reference evidence="11" key="1">
    <citation type="submission" date="2016-10" db="EMBL/GenBank/DDBJ databases">
        <authorList>
            <person name="Varghese N."/>
            <person name="Submissions S."/>
        </authorList>
    </citation>
    <scope>NUCLEOTIDE SEQUENCE [LARGE SCALE GENOMIC DNA]</scope>
    <source>
        <strain evidence="11">DSM 44498</strain>
    </source>
</reference>
<evidence type="ECO:0000256" key="8">
    <source>
        <dbReference type="SAM" id="Phobius"/>
    </source>
</evidence>
<dbReference type="EMBL" id="FNSV01000005">
    <property type="protein sequence ID" value="SED20964.1"/>
    <property type="molecule type" value="Genomic_DNA"/>
</dbReference>
<sequence>MMRDKARVDTAWEIQKALLDWNGRVDIRATFTLTIDTALIGAVIALSTDGGLFAGLGGASRVFNFVGVAFVFASALCAVAVVTPVLRRRSVLQSEARNHNKFIYYGHLRQLSDTEIHRYLELDGPAILGALSHELKYTGDNAWRKNRFTQLALLFTTVGSVLLFLSFQTTLWAYAVAVGLMVFFVFVLHPVRQDRIDDLKRYLLAPVPTRLRRNLAIRWGRFARWLWGPE</sequence>
<name>A0A1H4YUZ9_9NOCA</name>
<organism evidence="10 11">
    <name type="scientific">Rhodococcus koreensis</name>
    <dbReference type="NCBI Taxonomy" id="99653"/>
    <lineage>
        <taxon>Bacteria</taxon>
        <taxon>Bacillati</taxon>
        <taxon>Actinomycetota</taxon>
        <taxon>Actinomycetes</taxon>
        <taxon>Mycobacteriales</taxon>
        <taxon>Nocardiaceae</taxon>
        <taxon>Rhodococcus</taxon>
    </lineage>
</organism>
<keyword evidence="7 8" id="KW-0472">Membrane</keyword>
<evidence type="ECO:0000256" key="1">
    <source>
        <dbReference type="ARBA" id="ARBA00004236"/>
    </source>
</evidence>
<dbReference type="GO" id="GO:0000166">
    <property type="term" value="F:nucleotide binding"/>
    <property type="evidence" value="ECO:0007669"/>
    <property type="project" value="UniProtKB-KW"/>
</dbReference>
<comment type="subcellular location">
    <subcellularLocation>
        <location evidence="1">Cell membrane</location>
    </subcellularLocation>
</comment>
<dbReference type="GO" id="GO:0005886">
    <property type="term" value="C:plasma membrane"/>
    <property type="evidence" value="ECO:0007669"/>
    <property type="project" value="UniProtKB-SubCell"/>
</dbReference>
<evidence type="ECO:0000313" key="11">
    <source>
        <dbReference type="Proteomes" id="UP000183561"/>
    </source>
</evidence>